<dbReference type="PIRSF" id="PIRSF030042">
    <property type="entry name" value="UCP030042"/>
    <property type="match status" value="1"/>
</dbReference>
<dbReference type="Proteomes" id="UP000190229">
    <property type="component" value="Unassembled WGS sequence"/>
</dbReference>
<keyword evidence="4" id="KW-1185">Reference proteome</keyword>
<accession>A0A1V4ESQ8</accession>
<organism evidence="3 4">
    <name type="scientific">Ferroacidibacillus organovorans</name>
    <dbReference type="NCBI Taxonomy" id="1765683"/>
    <lineage>
        <taxon>Bacteria</taxon>
        <taxon>Bacillati</taxon>
        <taxon>Bacillota</taxon>
        <taxon>Bacilli</taxon>
        <taxon>Bacillales</taxon>
        <taxon>Alicyclobacillaceae</taxon>
        <taxon>Ferroacidibacillus</taxon>
    </lineage>
</organism>
<keyword evidence="1" id="KW-0812">Transmembrane</keyword>
<dbReference type="InterPro" id="IPR016942">
    <property type="entry name" value="UCP030042"/>
</dbReference>
<dbReference type="RefSeq" id="WP_079290936.1">
    <property type="nucleotide sequence ID" value="NZ_MWPS01000026.1"/>
</dbReference>
<feature type="domain" description="DUF4395" evidence="2">
    <location>
        <begin position="6"/>
        <end position="130"/>
    </location>
</feature>
<protein>
    <recommendedName>
        <fullName evidence="2">DUF4395 domain-containing protein</fullName>
    </recommendedName>
</protein>
<dbReference type="InterPro" id="IPR025508">
    <property type="entry name" value="DUF4395"/>
</dbReference>
<proteinExistence type="predicted"/>
<keyword evidence="1" id="KW-0472">Membrane</keyword>
<feature type="transmembrane region" description="Helical" evidence="1">
    <location>
        <begin position="102"/>
        <end position="127"/>
    </location>
</feature>
<gene>
    <name evidence="3" type="ORF">B2M26_09840</name>
</gene>
<evidence type="ECO:0000259" key="2">
    <source>
        <dbReference type="Pfam" id="PF14340"/>
    </source>
</evidence>
<dbReference type="AlphaFoldDB" id="A0A1V4ESQ8"/>
<evidence type="ECO:0000313" key="3">
    <source>
        <dbReference type="EMBL" id="OPG15892.1"/>
    </source>
</evidence>
<dbReference type="EMBL" id="MWPS01000026">
    <property type="protein sequence ID" value="OPG15892.1"/>
    <property type="molecule type" value="Genomic_DNA"/>
</dbReference>
<dbReference type="Pfam" id="PF14340">
    <property type="entry name" value="DUF4395"/>
    <property type="match status" value="1"/>
</dbReference>
<feature type="transmembrane region" description="Helical" evidence="1">
    <location>
        <begin position="16"/>
        <end position="35"/>
    </location>
</feature>
<keyword evidence="1" id="KW-1133">Transmembrane helix</keyword>
<sequence>MVNQTIPRPLTRANQWIIVLSVIVSLLLGATWALLVPMLAGISGLVFGKNPVMFAAKALLRKPLSSYIQEDRAQQQFNQWIAVSLLAASLLATWFHQHVLALIFQIMVGLAAAVAIAGFCVGCFVRFQWKQYQYRRRAGQLISRN</sequence>
<comment type="caution">
    <text evidence="3">The sequence shown here is derived from an EMBL/GenBank/DDBJ whole genome shotgun (WGS) entry which is preliminary data.</text>
</comment>
<name>A0A1V4ESQ8_9BACL</name>
<evidence type="ECO:0000256" key="1">
    <source>
        <dbReference type="SAM" id="Phobius"/>
    </source>
</evidence>
<evidence type="ECO:0000313" key="4">
    <source>
        <dbReference type="Proteomes" id="UP000190229"/>
    </source>
</evidence>
<reference evidence="3 4" key="1">
    <citation type="submission" date="2017-02" db="EMBL/GenBank/DDBJ databases">
        <title>Draft genome of Acidibacillus ferrooxidans Huett2.</title>
        <authorList>
            <person name="Schopf S."/>
        </authorList>
    </citation>
    <scope>NUCLEOTIDE SEQUENCE [LARGE SCALE GENOMIC DNA]</scope>
    <source>
        <strain evidence="3 4">Huett2</strain>
    </source>
</reference>